<reference evidence="9 10" key="1">
    <citation type="submission" date="2024-04" db="EMBL/GenBank/DDBJ databases">
        <title>Symmetric and asymmetric DNA N6-adenine methylation regulates different biological responses in Mucorales.</title>
        <authorList>
            <consortium name="Lawrence Berkeley National Laboratory"/>
            <person name="Lax C."/>
            <person name="Mondo S.J."/>
            <person name="Osorio-Concepcion M."/>
            <person name="Muszewska A."/>
            <person name="Corrochano-Luque M."/>
            <person name="Gutierrez G."/>
            <person name="Riley R."/>
            <person name="Lipzen A."/>
            <person name="Guo J."/>
            <person name="Hundley H."/>
            <person name="Amirebrahimi M."/>
            <person name="Ng V."/>
            <person name="Lorenzo-Gutierrez D."/>
            <person name="Binder U."/>
            <person name="Yang J."/>
            <person name="Song Y."/>
            <person name="Canovas D."/>
            <person name="Navarro E."/>
            <person name="Freitag M."/>
            <person name="Gabaldon T."/>
            <person name="Grigoriev I.V."/>
            <person name="Corrochano L.M."/>
            <person name="Nicolas F.E."/>
            <person name="Garre V."/>
        </authorList>
    </citation>
    <scope>NUCLEOTIDE SEQUENCE [LARGE SCALE GENOMIC DNA]</scope>
    <source>
        <strain evidence="9 10">L51</strain>
    </source>
</reference>
<dbReference type="PANTHER" id="PTHR12223">
    <property type="entry name" value="VESICULAR MANNOSE-BINDING LECTIN"/>
    <property type="match status" value="1"/>
</dbReference>
<dbReference type="InterPro" id="IPR013320">
    <property type="entry name" value="ConA-like_dom_sf"/>
</dbReference>
<keyword evidence="2 6" id="KW-0812">Transmembrane</keyword>
<comment type="subcellular location">
    <subcellularLocation>
        <location evidence="1">Membrane</location>
        <topology evidence="1">Single-pass type I membrane protein</topology>
    </subcellularLocation>
</comment>
<feature type="transmembrane region" description="Helical" evidence="6">
    <location>
        <begin position="279"/>
        <end position="300"/>
    </location>
</feature>
<accession>A0ABR3AKC9</accession>
<evidence type="ECO:0000256" key="6">
    <source>
        <dbReference type="SAM" id="Phobius"/>
    </source>
</evidence>
<evidence type="ECO:0000256" key="5">
    <source>
        <dbReference type="ARBA" id="ARBA00023136"/>
    </source>
</evidence>
<feature type="domain" description="L-type lectin-like" evidence="8">
    <location>
        <begin position="32"/>
        <end position="256"/>
    </location>
</feature>
<feature type="chain" id="PRO_5047049373" evidence="7">
    <location>
        <begin position="21"/>
        <end position="312"/>
    </location>
</feature>
<proteinExistence type="predicted"/>
<dbReference type="PANTHER" id="PTHR12223:SF45">
    <property type="entry name" value="RE50040P"/>
    <property type="match status" value="1"/>
</dbReference>
<keyword evidence="4 6" id="KW-1133">Transmembrane helix</keyword>
<protein>
    <submittedName>
        <fullName evidence="9">Legume-like lectin family-domain-containing protein</fullName>
    </submittedName>
</protein>
<evidence type="ECO:0000313" key="10">
    <source>
        <dbReference type="Proteomes" id="UP001448207"/>
    </source>
</evidence>
<evidence type="ECO:0000256" key="4">
    <source>
        <dbReference type="ARBA" id="ARBA00022989"/>
    </source>
</evidence>
<dbReference type="InterPro" id="IPR051136">
    <property type="entry name" value="Intracellular_Lectin-GPT"/>
</dbReference>
<evidence type="ECO:0000256" key="3">
    <source>
        <dbReference type="ARBA" id="ARBA00022729"/>
    </source>
</evidence>
<evidence type="ECO:0000256" key="7">
    <source>
        <dbReference type="SAM" id="SignalP"/>
    </source>
</evidence>
<dbReference type="PROSITE" id="PS51328">
    <property type="entry name" value="L_LECTIN_LIKE"/>
    <property type="match status" value="1"/>
</dbReference>
<dbReference type="Pfam" id="PF03388">
    <property type="entry name" value="Lectin_leg-like"/>
    <property type="match status" value="1"/>
</dbReference>
<keyword evidence="3 7" id="KW-0732">Signal</keyword>
<comment type="caution">
    <text evidence="9">The sequence shown here is derived from an EMBL/GenBank/DDBJ whole genome shotgun (WGS) entry which is preliminary data.</text>
</comment>
<keyword evidence="5 6" id="KW-0472">Membrane</keyword>
<name>A0ABR3AKC9_PHYBL</name>
<evidence type="ECO:0000256" key="2">
    <source>
        <dbReference type="ARBA" id="ARBA00022692"/>
    </source>
</evidence>
<organism evidence="9 10">
    <name type="scientific">Phycomyces blakesleeanus</name>
    <dbReference type="NCBI Taxonomy" id="4837"/>
    <lineage>
        <taxon>Eukaryota</taxon>
        <taxon>Fungi</taxon>
        <taxon>Fungi incertae sedis</taxon>
        <taxon>Mucoromycota</taxon>
        <taxon>Mucoromycotina</taxon>
        <taxon>Mucoromycetes</taxon>
        <taxon>Mucorales</taxon>
        <taxon>Phycomycetaceae</taxon>
        <taxon>Phycomyces</taxon>
    </lineage>
</organism>
<gene>
    <name evidence="9" type="ORF">J3Q64DRAFT_1704367</name>
</gene>
<keyword evidence="10" id="KW-1185">Reference proteome</keyword>
<dbReference type="InterPro" id="IPR005052">
    <property type="entry name" value="Lectin_leg"/>
</dbReference>
<dbReference type="EMBL" id="JBCLYO010000040">
    <property type="protein sequence ID" value="KAL0074709.1"/>
    <property type="molecule type" value="Genomic_DNA"/>
</dbReference>
<dbReference type="Proteomes" id="UP001448207">
    <property type="component" value="Unassembled WGS sequence"/>
</dbReference>
<feature type="signal peptide" evidence="7">
    <location>
        <begin position="1"/>
        <end position="20"/>
    </location>
</feature>
<dbReference type="Gene3D" id="2.60.120.200">
    <property type="match status" value="1"/>
</dbReference>
<evidence type="ECO:0000256" key="1">
    <source>
        <dbReference type="ARBA" id="ARBA00004479"/>
    </source>
</evidence>
<sequence>MRPFLALVFSAWAFLPGVLAQVSSDQNNQQAAVPLRTHSLSVPFIDDDLQNRWFDFGGNAIVNTNHHIRLTGNRPSQVGFLWSRLPVTATNFEIEFEFNVDGPTGHLYGDGFALWLTKQRTSTGPVFGSVNQFEGLGVFFDTYDNERAHKHTFPYISSMLGDGIKSYDNDKDGRPTELGGCEADFRAREIPTKARLTYYKDNYLQLDVQWREENVWEECFKVHDVKLPDQFYLGFTAHTGELTDNHDIVYVTTKTLIPKPKEYIPAPSSSKSKKKSGGFFMFILKLLAAAGLVGVLFVGYRMYEKNNSMKQF</sequence>
<evidence type="ECO:0000259" key="8">
    <source>
        <dbReference type="PROSITE" id="PS51328"/>
    </source>
</evidence>
<dbReference type="CDD" id="cd07308">
    <property type="entry name" value="lectin_leg-like"/>
    <property type="match status" value="1"/>
</dbReference>
<dbReference type="SUPFAM" id="SSF49899">
    <property type="entry name" value="Concanavalin A-like lectins/glucanases"/>
    <property type="match status" value="1"/>
</dbReference>
<evidence type="ECO:0000313" key="9">
    <source>
        <dbReference type="EMBL" id="KAL0074709.1"/>
    </source>
</evidence>